<feature type="transmembrane region" description="Helical" evidence="1">
    <location>
        <begin position="727"/>
        <end position="745"/>
    </location>
</feature>
<protein>
    <submittedName>
        <fullName evidence="3">CHASE2 domain-containing protein</fullName>
    </submittedName>
</protein>
<feature type="domain" description="CHASE2" evidence="2">
    <location>
        <begin position="425"/>
        <end position="749"/>
    </location>
</feature>
<keyword evidence="1" id="KW-0812">Transmembrane</keyword>
<sequence>MSRLVVLSLGQGNLEDGFPAVTVQLGEQNNPYGMKFTASLPAAPEISVIYRNWRSLYSLFHQRLGLRLNVEAEVDDDFEIESDYVTNISEVDLHDLCAQLDNSINAWLNSTQFHKIDKQLRTQLEPSAEIRFIIETNDNQLRHLPWHLWNFFTDYPRAEVALSAAEYQQPNIIHANSSEKKVKILAVFGDSEGIKISQDRTFLEELSYQAEIEFLVEPSLNDLNDRLWKQNCDILFFAGHSCTKEKGWLQLNQTDSLTLEQLKYALCQAIARGLKLAIFNSCDGLGLAQQLQSLQIPQVIVMREPVPDVVAQKFLKYFLAEFSTGQSLYAAVRYARERLQGLEKEYPCATWLPVICQNPAVAPMIWSQSAKTVISTQKQPSTDSGKIRPQPDNFFKYRQHSLSTLLIASVVVGTLVMGVRYLGMLQPWELQSYDHLMQLRSPDEKPDSRLLIVTIDEADIQYQIQQKMNLRGSLSDQAFNQFLQKLDSYQPKAIGIDIYHDFPFDPKYPDLANRLKKDDRLFALCKVAATVDNAQDAVPLPPQVPIQRQSFSDFVADEDEIARRQLIHLTPPAKSPCVAEYSFNFQLAQHYLNAQGIRWKINSNKNLQIGDVEFQELKSHTSGYQKFDASGYQILLNYRSLLSPQKIARQVALKDILTDQIKPELIESLKNRIVLIGVIASTSSPDYWKTPYSSNAGDNDKRIPGVFVQAHMISQILSAVLDKRPLLWWLSGWMEVLWVWGWSLLGGIIGWRIQEPLYLGLAIAIALIAIFSICFGLFTFAGWIPLIPSALALIVSAVVLKILPRPRINKKHLNS</sequence>
<organism evidence="3 4">
    <name type="scientific">Scytonema hofmannii FACHB-248</name>
    <dbReference type="NCBI Taxonomy" id="1842502"/>
    <lineage>
        <taxon>Bacteria</taxon>
        <taxon>Bacillati</taxon>
        <taxon>Cyanobacteriota</taxon>
        <taxon>Cyanophyceae</taxon>
        <taxon>Nostocales</taxon>
        <taxon>Scytonemataceae</taxon>
        <taxon>Scytonema</taxon>
    </lineage>
</organism>
<dbReference type="EMBL" id="JACJTA010000099">
    <property type="protein sequence ID" value="MBD2608564.1"/>
    <property type="molecule type" value="Genomic_DNA"/>
</dbReference>
<evidence type="ECO:0000313" key="3">
    <source>
        <dbReference type="EMBL" id="MBD2608564.1"/>
    </source>
</evidence>
<dbReference type="Pfam" id="PF12770">
    <property type="entry name" value="CHAT"/>
    <property type="match status" value="1"/>
</dbReference>
<evidence type="ECO:0000256" key="1">
    <source>
        <dbReference type="SAM" id="Phobius"/>
    </source>
</evidence>
<proteinExistence type="predicted"/>
<keyword evidence="1" id="KW-0472">Membrane</keyword>
<dbReference type="SMART" id="SM01080">
    <property type="entry name" value="CHASE2"/>
    <property type="match status" value="1"/>
</dbReference>
<feature type="transmembrane region" description="Helical" evidence="1">
    <location>
        <begin position="757"/>
        <end position="778"/>
    </location>
</feature>
<dbReference type="InterPro" id="IPR024983">
    <property type="entry name" value="CHAT_dom"/>
</dbReference>
<feature type="transmembrane region" description="Helical" evidence="1">
    <location>
        <begin position="784"/>
        <end position="803"/>
    </location>
</feature>
<accession>A0ABR8GZ93</accession>
<dbReference type="Proteomes" id="UP000660380">
    <property type="component" value="Unassembled WGS sequence"/>
</dbReference>
<dbReference type="RefSeq" id="WP_029634625.1">
    <property type="nucleotide sequence ID" value="NZ_JACJTA010000099.1"/>
</dbReference>
<dbReference type="Pfam" id="PF05226">
    <property type="entry name" value="CHASE2"/>
    <property type="match status" value="1"/>
</dbReference>
<evidence type="ECO:0000259" key="2">
    <source>
        <dbReference type="SMART" id="SM01080"/>
    </source>
</evidence>
<reference evidence="3 4" key="1">
    <citation type="journal article" date="2020" name="ISME J.">
        <title>Comparative genomics reveals insights into cyanobacterial evolution and habitat adaptation.</title>
        <authorList>
            <person name="Chen M.Y."/>
            <person name="Teng W.K."/>
            <person name="Zhao L."/>
            <person name="Hu C.X."/>
            <person name="Zhou Y.K."/>
            <person name="Han B.P."/>
            <person name="Song L.R."/>
            <person name="Shu W.S."/>
        </authorList>
    </citation>
    <scope>NUCLEOTIDE SEQUENCE [LARGE SCALE GENOMIC DNA]</scope>
    <source>
        <strain evidence="3 4">FACHB-248</strain>
    </source>
</reference>
<dbReference type="InterPro" id="IPR007890">
    <property type="entry name" value="CHASE2"/>
</dbReference>
<name>A0ABR8GZ93_9CYAN</name>
<keyword evidence="4" id="KW-1185">Reference proteome</keyword>
<keyword evidence="1" id="KW-1133">Transmembrane helix</keyword>
<comment type="caution">
    <text evidence="3">The sequence shown here is derived from an EMBL/GenBank/DDBJ whole genome shotgun (WGS) entry which is preliminary data.</text>
</comment>
<evidence type="ECO:0000313" key="4">
    <source>
        <dbReference type="Proteomes" id="UP000660380"/>
    </source>
</evidence>
<gene>
    <name evidence="3" type="ORF">H6G81_29595</name>
</gene>